<dbReference type="EMBL" id="JABURY010000017">
    <property type="protein sequence ID" value="MBC9131349.1"/>
    <property type="molecule type" value="Genomic_DNA"/>
</dbReference>
<evidence type="ECO:0000256" key="3">
    <source>
        <dbReference type="ARBA" id="ARBA00023315"/>
    </source>
</evidence>
<feature type="domain" description="Phospholipid/glycerol acyltransferase" evidence="5">
    <location>
        <begin position="37"/>
        <end position="157"/>
    </location>
</feature>
<dbReference type="Pfam" id="PF01553">
    <property type="entry name" value="Acyltransferase"/>
    <property type="match status" value="1"/>
</dbReference>
<reference evidence="6 7" key="1">
    <citation type="submission" date="2020-06" db="EMBL/GenBank/DDBJ databases">
        <title>Frischella cerana isolated from Apis cerana gut homogenate.</title>
        <authorList>
            <person name="Wolter L.A."/>
            <person name="Suenami S."/>
            <person name="Miyazaki R."/>
        </authorList>
    </citation>
    <scope>NUCLEOTIDE SEQUENCE [LARGE SCALE GENOMIC DNA]</scope>
    <source>
        <strain evidence="6 7">Ac13</strain>
    </source>
</reference>
<dbReference type="RefSeq" id="WP_187755794.1">
    <property type="nucleotide sequence ID" value="NZ_JABURY010000017.1"/>
</dbReference>
<dbReference type="PANTHER" id="PTHR10434:SF11">
    <property type="entry name" value="1-ACYL-SN-GLYCEROL-3-PHOSPHATE ACYLTRANSFERASE"/>
    <property type="match status" value="1"/>
</dbReference>
<keyword evidence="2" id="KW-0808">Transferase</keyword>
<evidence type="ECO:0000313" key="6">
    <source>
        <dbReference type="EMBL" id="MBC9131349.1"/>
    </source>
</evidence>
<comment type="caution">
    <text evidence="6">The sequence shown here is derived from an EMBL/GenBank/DDBJ whole genome shotgun (WGS) entry which is preliminary data.</text>
</comment>
<protein>
    <submittedName>
        <fullName evidence="6">1-acyl-sn-glycerol-3-phosphate acyltransferase</fullName>
    </submittedName>
</protein>
<keyword evidence="3 6" id="KW-0012">Acyltransferase</keyword>
<comment type="pathway">
    <text evidence="1">Lipid metabolism.</text>
</comment>
<dbReference type="SMART" id="SM00563">
    <property type="entry name" value="PlsC"/>
    <property type="match status" value="1"/>
</dbReference>
<dbReference type="PANTHER" id="PTHR10434">
    <property type="entry name" value="1-ACYL-SN-GLYCEROL-3-PHOSPHATE ACYLTRANSFERASE"/>
    <property type="match status" value="1"/>
</dbReference>
<name>A0ABR7QYS5_9GAMM</name>
<dbReference type="InterPro" id="IPR002123">
    <property type="entry name" value="Plipid/glycerol_acylTrfase"/>
</dbReference>
<evidence type="ECO:0000259" key="5">
    <source>
        <dbReference type="SMART" id="SM00563"/>
    </source>
</evidence>
<feature type="signal peptide" evidence="4">
    <location>
        <begin position="1"/>
        <end position="26"/>
    </location>
</feature>
<evidence type="ECO:0000256" key="1">
    <source>
        <dbReference type="ARBA" id="ARBA00005189"/>
    </source>
</evidence>
<keyword evidence="7" id="KW-1185">Reference proteome</keyword>
<dbReference type="CDD" id="cd07989">
    <property type="entry name" value="LPLAT_AGPAT-like"/>
    <property type="match status" value="1"/>
</dbReference>
<organism evidence="6 7">
    <name type="scientific">Frischella japonica</name>
    <dbReference type="NCBI Taxonomy" id="2741544"/>
    <lineage>
        <taxon>Bacteria</taxon>
        <taxon>Pseudomonadati</taxon>
        <taxon>Pseudomonadota</taxon>
        <taxon>Gammaproteobacteria</taxon>
        <taxon>Orbales</taxon>
        <taxon>Orbaceae</taxon>
        <taxon>Frischella</taxon>
    </lineage>
</organism>
<accession>A0ABR7QYS5</accession>
<feature type="chain" id="PRO_5046775619" evidence="4">
    <location>
        <begin position="27"/>
        <end position="205"/>
    </location>
</feature>
<gene>
    <name evidence="6" type="ORF">FcAc13_08505</name>
</gene>
<evidence type="ECO:0000313" key="7">
    <source>
        <dbReference type="Proteomes" id="UP000651208"/>
    </source>
</evidence>
<evidence type="ECO:0000256" key="4">
    <source>
        <dbReference type="SAM" id="SignalP"/>
    </source>
</evidence>
<evidence type="ECO:0000256" key="2">
    <source>
        <dbReference type="ARBA" id="ARBA00022679"/>
    </source>
</evidence>
<keyword evidence="4" id="KW-0732">Signal</keyword>
<dbReference type="SUPFAM" id="SSF69593">
    <property type="entry name" value="Glycerol-3-phosphate (1)-acyltransferase"/>
    <property type="match status" value="1"/>
</dbReference>
<dbReference type="Proteomes" id="UP000651208">
    <property type="component" value="Unassembled WGS sequence"/>
</dbReference>
<dbReference type="GO" id="GO:0016746">
    <property type="term" value="F:acyltransferase activity"/>
    <property type="evidence" value="ECO:0007669"/>
    <property type="project" value="UniProtKB-KW"/>
</dbReference>
<sequence>MIKKLFAKCCRTILLIVCKLVTGVQARWYSPPCDAVTIYYANHTSHLDGLVIWSSFPKKLRKLVHPVVAKDYWEKNSLKKFIAIEVFNSVLINRHTNTHENPLQPLIATLEKQQSLILFPEGTRGNGEQIVDFKSGLYHLAKQFPHIHFVPVYLNNLNRVLPKGSKLVVPIICSAIFGSAISPLHENESKADFLLRAKQALKDLI</sequence>
<proteinExistence type="predicted"/>